<name>A0A399T1W0_9BACT</name>
<organism evidence="4 5">
    <name type="scientific">Maribellus luteus</name>
    <dbReference type="NCBI Taxonomy" id="2305463"/>
    <lineage>
        <taxon>Bacteria</taxon>
        <taxon>Pseudomonadati</taxon>
        <taxon>Bacteroidota</taxon>
        <taxon>Bacteroidia</taxon>
        <taxon>Marinilabiliales</taxon>
        <taxon>Prolixibacteraceae</taxon>
        <taxon>Maribellus</taxon>
    </lineage>
</organism>
<evidence type="ECO:0000313" key="5">
    <source>
        <dbReference type="Proteomes" id="UP000265926"/>
    </source>
</evidence>
<evidence type="ECO:0000256" key="2">
    <source>
        <dbReference type="ARBA" id="ARBA00022729"/>
    </source>
</evidence>
<evidence type="ECO:0000259" key="3">
    <source>
        <dbReference type="Pfam" id="PF01522"/>
    </source>
</evidence>
<dbReference type="GO" id="GO:0005975">
    <property type="term" value="P:carbohydrate metabolic process"/>
    <property type="evidence" value="ECO:0007669"/>
    <property type="project" value="InterPro"/>
</dbReference>
<keyword evidence="2" id="KW-0732">Signal</keyword>
<accession>A0A399T1W0</accession>
<dbReference type="EMBL" id="QWGR01000002">
    <property type="protein sequence ID" value="RIJ49818.1"/>
    <property type="molecule type" value="Genomic_DNA"/>
</dbReference>
<dbReference type="Pfam" id="PF01522">
    <property type="entry name" value="Polysacc_deac_1"/>
    <property type="match status" value="1"/>
</dbReference>
<keyword evidence="5" id="KW-1185">Reference proteome</keyword>
<dbReference type="Proteomes" id="UP000265926">
    <property type="component" value="Unassembled WGS sequence"/>
</dbReference>
<dbReference type="RefSeq" id="WP_119436507.1">
    <property type="nucleotide sequence ID" value="NZ_QWGR01000002.1"/>
</dbReference>
<gene>
    <name evidence="4" type="ORF">D1614_03495</name>
</gene>
<dbReference type="Gene3D" id="3.20.20.370">
    <property type="entry name" value="Glycoside hydrolase/deacetylase"/>
    <property type="match status" value="1"/>
</dbReference>
<dbReference type="SUPFAM" id="SSF88713">
    <property type="entry name" value="Glycoside hydrolase/deacetylase"/>
    <property type="match status" value="1"/>
</dbReference>
<feature type="domain" description="NodB homology" evidence="3">
    <location>
        <begin position="81"/>
        <end position="255"/>
    </location>
</feature>
<comment type="caution">
    <text evidence="4">The sequence shown here is derived from an EMBL/GenBank/DDBJ whole genome shotgun (WGS) entry which is preliminary data.</text>
</comment>
<comment type="subcellular location">
    <subcellularLocation>
        <location evidence="1">Secreted</location>
    </subcellularLocation>
</comment>
<evidence type="ECO:0000313" key="4">
    <source>
        <dbReference type="EMBL" id="RIJ49818.1"/>
    </source>
</evidence>
<dbReference type="InterPro" id="IPR011330">
    <property type="entry name" value="Glyco_hydro/deAcase_b/a-brl"/>
</dbReference>
<dbReference type="GO" id="GO:0005576">
    <property type="term" value="C:extracellular region"/>
    <property type="evidence" value="ECO:0007669"/>
    <property type="project" value="UniProtKB-SubCell"/>
</dbReference>
<dbReference type="PANTHER" id="PTHR34216">
    <property type="match status" value="1"/>
</dbReference>
<proteinExistence type="predicted"/>
<sequence length="324" mass="37326">MANIPRSICKQVARVVPAKTLLRLNTPAFLPFYHTVSNSHLAHVLNYPYRDADTFENELDYLLKYFTPVSLEDFYKNSHGSGKNFHLTFDDGLSECAEVIAPILSRKGIPATFFINSDFVGNKALFHRYKASLLLNGLLTNPDSETESFLAKHGLFRHNLLKTPYHQNDLIDQAAELLEMDFAAFLKEQQPYMTKSQLKQLHKQGFTIGGHSCSHPEFWLMKKNAQFDEIEKNMEWINRHFEPKIKAFAFPFTDHGVSEKLLSKLVKKQICDITFGTAGLKFDSVSTHFQRYPVEMPGDFVNNLKAEFLYFLIRKWVGKARVKH</sequence>
<dbReference type="InterPro" id="IPR002509">
    <property type="entry name" value="NODB_dom"/>
</dbReference>
<dbReference type="PANTHER" id="PTHR34216:SF3">
    <property type="entry name" value="POLY-BETA-1,6-N-ACETYL-D-GLUCOSAMINE N-DEACETYLASE"/>
    <property type="match status" value="1"/>
</dbReference>
<protein>
    <submittedName>
        <fullName evidence="4">Polysaccharide deacetylase family protein</fullName>
    </submittedName>
</protein>
<evidence type="ECO:0000256" key="1">
    <source>
        <dbReference type="ARBA" id="ARBA00004613"/>
    </source>
</evidence>
<dbReference type="AlphaFoldDB" id="A0A399T1W0"/>
<dbReference type="GO" id="GO:0016810">
    <property type="term" value="F:hydrolase activity, acting on carbon-nitrogen (but not peptide) bonds"/>
    <property type="evidence" value="ECO:0007669"/>
    <property type="project" value="InterPro"/>
</dbReference>
<dbReference type="OrthoDB" id="1446101at2"/>
<reference evidence="4 5" key="1">
    <citation type="submission" date="2018-08" db="EMBL/GenBank/DDBJ databases">
        <title>Pallidiluteibacterium maritimus gen. nov., sp. nov., isolated from coastal sediment.</title>
        <authorList>
            <person name="Zhou L.Y."/>
        </authorList>
    </citation>
    <scope>NUCLEOTIDE SEQUENCE [LARGE SCALE GENOMIC DNA]</scope>
    <source>
        <strain evidence="4 5">XSD2</strain>
    </source>
</reference>
<dbReference type="CDD" id="cd10918">
    <property type="entry name" value="CE4_NodB_like_5s_6s"/>
    <property type="match status" value="1"/>
</dbReference>
<dbReference type="InterPro" id="IPR051398">
    <property type="entry name" value="Polysacch_Deacetylase"/>
</dbReference>